<dbReference type="AlphaFoldDB" id="A0A976FQA7"/>
<evidence type="ECO:0000313" key="2">
    <source>
        <dbReference type="Proteomes" id="UP000294530"/>
    </source>
</evidence>
<dbReference type="EMBL" id="SHOA02000004">
    <property type="protein sequence ID" value="TDH71165.1"/>
    <property type="molecule type" value="Genomic_DNA"/>
</dbReference>
<evidence type="ECO:0000313" key="1">
    <source>
        <dbReference type="EMBL" id="TDH71165.1"/>
    </source>
</evidence>
<organism evidence="1 2">
    <name type="scientific">Bremia lactucae</name>
    <name type="common">Lettuce downy mildew</name>
    <dbReference type="NCBI Taxonomy" id="4779"/>
    <lineage>
        <taxon>Eukaryota</taxon>
        <taxon>Sar</taxon>
        <taxon>Stramenopiles</taxon>
        <taxon>Oomycota</taxon>
        <taxon>Peronosporomycetes</taxon>
        <taxon>Peronosporales</taxon>
        <taxon>Peronosporaceae</taxon>
        <taxon>Bremia</taxon>
    </lineage>
</organism>
<dbReference type="GeneID" id="94352267"/>
<protein>
    <submittedName>
        <fullName evidence="1">Uncharacterized protein</fullName>
    </submittedName>
</protein>
<comment type="caution">
    <text evidence="1">The sequence shown here is derived from an EMBL/GenBank/DDBJ whole genome shotgun (WGS) entry which is preliminary data.</text>
</comment>
<reference evidence="1 2" key="1">
    <citation type="journal article" date="2021" name="Genome Biol.">
        <title>AFLAP: assembly-free linkage analysis pipeline using k-mers from genome sequencing data.</title>
        <authorList>
            <person name="Fletcher K."/>
            <person name="Zhang L."/>
            <person name="Gil J."/>
            <person name="Han R."/>
            <person name="Cavanaugh K."/>
            <person name="Michelmore R."/>
        </authorList>
    </citation>
    <scope>NUCLEOTIDE SEQUENCE [LARGE SCALE GENOMIC DNA]</scope>
    <source>
        <strain evidence="1 2">SF5</strain>
    </source>
</reference>
<name>A0A976FQA7_BRELC</name>
<dbReference type="KEGG" id="blac:94352267"/>
<dbReference type="RefSeq" id="XP_067820664.1">
    <property type="nucleotide sequence ID" value="XM_067966596.1"/>
</dbReference>
<gene>
    <name evidence="1" type="ORF">CCR75_008544</name>
</gene>
<accession>A0A976FQA7</accession>
<dbReference type="OrthoDB" id="121132at2759"/>
<sequence>MTKAAVAAGTAGTIATAYWLLNRIFHNNGYKRIKVANEILYSDDGNDEMNSDASFLMLPVVSESDESINDSIGYTDECFPPHHDICMLSVCIETVDPFLSPISLSDDRVCLAPSETESTTFPSKKRRTLSFTERDGQCRQTVIFGADGDVKDWKNSLQSSQRLMKTLPEALGCEKMRNGRYNLT</sequence>
<keyword evidence="2" id="KW-1185">Reference proteome</keyword>
<dbReference type="Proteomes" id="UP000294530">
    <property type="component" value="Unassembled WGS sequence"/>
</dbReference>
<proteinExistence type="predicted"/>